<dbReference type="Gene3D" id="1.20.1270.50">
    <property type="entry name" value="Glycoside hydrolase family 38, central domain"/>
    <property type="match status" value="1"/>
</dbReference>
<dbReference type="SUPFAM" id="SSF88713">
    <property type="entry name" value="Glycoside hydrolase/deacetylase"/>
    <property type="match status" value="1"/>
</dbReference>
<dbReference type="PANTHER" id="PTHR46017">
    <property type="entry name" value="ALPHA-MANNOSIDASE 2C1"/>
    <property type="match status" value="1"/>
</dbReference>
<organism evidence="6 7">
    <name type="scientific">Cohnella silvisoli</name>
    <dbReference type="NCBI Taxonomy" id="2873699"/>
    <lineage>
        <taxon>Bacteria</taxon>
        <taxon>Bacillati</taxon>
        <taxon>Bacillota</taxon>
        <taxon>Bacilli</taxon>
        <taxon>Bacillales</taxon>
        <taxon>Paenibacillaceae</taxon>
        <taxon>Cohnella</taxon>
    </lineage>
</organism>
<dbReference type="Pfam" id="PF07748">
    <property type="entry name" value="Glyco_hydro_38C"/>
    <property type="match status" value="1"/>
</dbReference>
<evidence type="ECO:0000313" key="7">
    <source>
        <dbReference type="Proteomes" id="UP001493487"/>
    </source>
</evidence>
<evidence type="ECO:0000259" key="5">
    <source>
        <dbReference type="SMART" id="SM00872"/>
    </source>
</evidence>
<dbReference type="CDD" id="cd10789">
    <property type="entry name" value="GH38N_AMII_ER_cytosolic"/>
    <property type="match status" value="1"/>
</dbReference>
<dbReference type="Gene3D" id="3.20.110.10">
    <property type="entry name" value="Glycoside hydrolase 38, N terminal domain"/>
    <property type="match status" value="1"/>
</dbReference>
<keyword evidence="7" id="KW-1185">Reference proteome</keyword>
<dbReference type="InterPro" id="IPR015341">
    <property type="entry name" value="Glyco_hydro_38_cen"/>
</dbReference>
<dbReference type="GO" id="GO:0016787">
    <property type="term" value="F:hydrolase activity"/>
    <property type="evidence" value="ECO:0007669"/>
    <property type="project" value="UniProtKB-KW"/>
</dbReference>
<dbReference type="SUPFAM" id="SSF88688">
    <property type="entry name" value="Families 57/38 glycoside transferase middle domain"/>
    <property type="match status" value="1"/>
</dbReference>
<sequence>MNMSRKTEKLEWREELGRIREALQAKYKALQDAFKLNTWRTTTGEMTPQQALDAYTDWQEHSLVYAWSPRDGARMFYNRIEVPAEYMGIPLLSSNVGFELWMNTGATVYVNGELSYQVDYWADTQVVPIELSKAANGNDIFHIFIQCKQGDGFGFFPLAEIRIAALDEWIFQLDTLNEELGFVQFLIENGDMVEETIADSLHEALEAFDYGALADNRWDRVASDMQHIRSRLAHVRPYAKAYKVHLVAHAHIDMNWLWPWSETENLIVRDFEAMLGIMEDFPQVCFSHSQAATYRVVQERYPELWERVKRQVDRGVWDVTAATWVEGDLNMSGYESLIRQFILGKSYVREQLGVDPVVCWEPDTFGHPATMPHVLARAGIKYYYHSRAGRGIPIFWWEGSEGSRILVYNEPSSTGYMGRIFATRIVPGLTEITRKYGLKTDMYVYGIGDHGGGATRQDVLRAIRLDESPLLPRFVFSKTVDFYEELEQSGVHFPVIQGELNPMFTGCYTSHGDIKKANRRTEHALVQAETLSSIADIYMLSQGEVPAEGESGGQVAEQIRESWQRQCFNQFHDIVCGCSIRSTYTEAVPAAAQAEKTADLASGRIIRQLHPAPASSDQANSNGSNGQSIIVVYNTLSWDRTDAVVLRRADYPGAEHWRDGDWLEDEEGGRAEIQCAGDEIVFVAKRVPANGFTTYRYRGASDQSEKDPGTAVQLSHYGNPVLEIGRYRMEIDHESGSIISLADRSIGKHYSYPLEWTDRYPKGKLNLFEIQYEAPHGMSAWTIGTISKTKRLFEGATVRVLHQGPVFQSAEVVHRFNESEIRQEIRVYRELSRIDFPTTVDWQEQGSGSQDAPMLKVLFTPHVMASEHTYNIPFGTIGRPADGAEAPALHWIDVSESDKENGYGMTLLNNGKYGHSIQGHTMAMTLIRSSYEPDNAADVGRHDFTYSIYPHSGDWREAHSERMGWELNQPMKADLLPAESETKVASFCALRVEELTPDGWVNAQGTIVTAFKPSEKAEGCIGKTIRLVQMHGSASRLRIWMPLPITAVEEVNLLEDPIRTIGRGKGNIMEIGVMKEGEIRTFCLHFQ</sequence>
<dbReference type="InterPro" id="IPR011013">
    <property type="entry name" value="Gal_mutarotase_sf_dom"/>
</dbReference>
<dbReference type="InterPro" id="IPR000602">
    <property type="entry name" value="Glyco_hydro_38_N"/>
</dbReference>
<dbReference type="EMBL" id="JASKHM010000026">
    <property type="protein sequence ID" value="MEQ4486905.1"/>
    <property type="molecule type" value="Genomic_DNA"/>
</dbReference>
<dbReference type="InterPro" id="IPR037094">
    <property type="entry name" value="Glyco_hydro_38_cen_sf"/>
</dbReference>
<keyword evidence="4" id="KW-0326">Glycosidase</keyword>
<gene>
    <name evidence="6" type="ORF">QJS35_31465</name>
</gene>
<accession>A0ABV1L3I1</accession>
<dbReference type="Pfam" id="PF09261">
    <property type="entry name" value="Alpha-mann_mid"/>
    <property type="match status" value="1"/>
</dbReference>
<dbReference type="SUPFAM" id="SSF74650">
    <property type="entry name" value="Galactose mutarotase-like"/>
    <property type="match status" value="1"/>
</dbReference>
<dbReference type="PANTHER" id="PTHR46017:SF1">
    <property type="entry name" value="ALPHA-MANNOSIDASE 2C1"/>
    <property type="match status" value="1"/>
</dbReference>
<dbReference type="RefSeq" id="WP_232189934.1">
    <property type="nucleotide sequence ID" value="NZ_JAIOAP010000025.1"/>
</dbReference>
<evidence type="ECO:0000313" key="6">
    <source>
        <dbReference type="EMBL" id="MEQ4486905.1"/>
    </source>
</evidence>
<dbReference type="SMART" id="SM00872">
    <property type="entry name" value="Alpha-mann_mid"/>
    <property type="match status" value="1"/>
</dbReference>
<comment type="similarity">
    <text evidence="1">Belongs to the glycosyl hydrolase 38 family.</text>
</comment>
<dbReference type="InterPro" id="IPR011682">
    <property type="entry name" value="Glyco_hydro_38_C"/>
</dbReference>
<dbReference type="Gene3D" id="2.70.98.30">
    <property type="entry name" value="Golgi alpha-mannosidase II, domain 4"/>
    <property type="match status" value="1"/>
</dbReference>
<evidence type="ECO:0000256" key="4">
    <source>
        <dbReference type="ARBA" id="ARBA00023295"/>
    </source>
</evidence>
<keyword evidence="3 6" id="KW-0378">Hydrolase</keyword>
<dbReference type="InterPro" id="IPR027291">
    <property type="entry name" value="Glyco_hydro_38_N_sf"/>
</dbReference>
<comment type="caution">
    <text evidence="6">The sequence shown here is derived from an EMBL/GenBank/DDBJ whole genome shotgun (WGS) entry which is preliminary data.</text>
</comment>
<keyword evidence="2" id="KW-0479">Metal-binding</keyword>
<evidence type="ECO:0000256" key="3">
    <source>
        <dbReference type="ARBA" id="ARBA00022801"/>
    </source>
</evidence>
<protein>
    <submittedName>
        <fullName evidence="6">Glycoside hydrolase family 38 C-terminal domain-containing protein</fullName>
    </submittedName>
</protein>
<dbReference type="Proteomes" id="UP001493487">
    <property type="component" value="Unassembled WGS sequence"/>
</dbReference>
<evidence type="ECO:0000256" key="2">
    <source>
        <dbReference type="ARBA" id="ARBA00022723"/>
    </source>
</evidence>
<dbReference type="InterPro" id="IPR011330">
    <property type="entry name" value="Glyco_hydro/deAcase_b/a-brl"/>
</dbReference>
<dbReference type="InterPro" id="IPR028995">
    <property type="entry name" value="Glyco_hydro_57/38_cen_sf"/>
</dbReference>
<name>A0ABV1L3I1_9BACL</name>
<feature type="domain" description="Glycoside hydrolase family 38 central" evidence="5">
    <location>
        <begin position="505"/>
        <end position="591"/>
    </location>
</feature>
<dbReference type="Pfam" id="PF01074">
    <property type="entry name" value="Glyco_hydro_38N"/>
    <property type="match status" value="1"/>
</dbReference>
<proteinExistence type="inferred from homology"/>
<evidence type="ECO:0000256" key="1">
    <source>
        <dbReference type="ARBA" id="ARBA00009792"/>
    </source>
</evidence>
<reference evidence="6 7" key="1">
    <citation type="journal article" date="2023" name="Genome Announc.">
        <title>Pan-Genome Analyses of the Genus Cohnella and Proposal of the Novel Species Cohnella silvisoli sp. nov., Isolated from Forest Soil.</title>
        <authorList>
            <person name="Wang C."/>
            <person name="Mao L."/>
            <person name="Bao G."/>
            <person name="Zhu H."/>
        </authorList>
    </citation>
    <scope>NUCLEOTIDE SEQUENCE [LARGE SCALE GENOMIC DNA]</scope>
    <source>
        <strain evidence="6 7">NL03-T5-1</strain>
    </source>
</reference>